<dbReference type="EMBL" id="NBTY01000139">
    <property type="protein sequence ID" value="OTP70424.1"/>
    <property type="molecule type" value="Genomic_DNA"/>
</dbReference>
<reference evidence="1 2" key="1">
    <citation type="submission" date="2017-03" db="EMBL/GenBank/DDBJ databases">
        <title>Genome analysis of strain PAMC 26510.</title>
        <authorList>
            <person name="Oh H.-M."/>
            <person name="Yang J.-A."/>
        </authorList>
    </citation>
    <scope>NUCLEOTIDE SEQUENCE [LARGE SCALE GENOMIC DNA]</scope>
    <source>
        <strain evidence="1 2">PAMC 26510</strain>
    </source>
</reference>
<comment type="caution">
    <text evidence="1">The sequence shown here is derived from an EMBL/GenBank/DDBJ whole genome shotgun (WGS) entry which is preliminary data.</text>
</comment>
<gene>
    <name evidence="1" type="ORF">PAMC26510_25490</name>
</gene>
<evidence type="ECO:0000313" key="1">
    <source>
        <dbReference type="EMBL" id="OTP70424.1"/>
    </source>
</evidence>
<dbReference type="AlphaFoldDB" id="A0A242MGJ0"/>
<accession>A0A242MGJ0</accession>
<sequence length="44" mass="5049">MWIWHIIADQGGTFDVVKSSDSAFLFEIEAHEDSEKVLRVLSIQ</sequence>
<protein>
    <submittedName>
        <fullName evidence="1">Uncharacterized protein</fullName>
    </submittedName>
</protein>
<dbReference type="Proteomes" id="UP000194546">
    <property type="component" value="Unassembled WGS sequence"/>
</dbReference>
<name>A0A242MGJ0_CABSO</name>
<proteinExistence type="predicted"/>
<organism evidence="1 2">
    <name type="scientific">Caballeronia sordidicola</name>
    <name type="common">Burkholderia sordidicola</name>
    <dbReference type="NCBI Taxonomy" id="196367"/>
    <lineage>
        <taxon>Bacteria</taxon>
        <taxon>Pseudomonadati</taxon>
        <taxon>Pseudomonadota</taxon>
        <taxon>Betaproteobacteria</taxon>
        <taxon>Burkholderiales</taxon>
        <taxon>Burkholderiaceae</taxon>
        <taxon>Caballeronia</taxon>
    </lineage>
</organism>
<evidence type="ECO:0000313" key="2">
    <source>
        <dbReference type="Proteomes" id="UP000194546"/>
    </source>
</evidence>